<evidence type="ECO:0000313" key="2">
    <source>
        <dbReference type="Proteomes" id="UP000019243"/>
    </source>
</evidence>
<dbReference type="EMBL" id="AODH01000044">
    <property type="protein sequence ID" value="EUJ36991.1"/>
    <property type="molecule type" value="Genomic_DNA"/>
</dbReference>
<accession>W7CMW6</accession>
<evidence type="ECO:0000313" key="1">
    <source>
        <dbReference type="EMBL" id="EUJ36991.1"/>
    </source>
</evidence>
<dbReference type="PIRSF" id="PIRSF034981">
    <property type="entry name" value="Eut_put"/>
    <property type="match status" value="1"/>
</dbReference>
<protein>
    <recommendedName>
        <fullName evidence="3">Ethanolamine utilization protein</fullName>
    </recommendedName>
</protein>
<dbReference type="AlphaFoldDB" id="W7CMW6"/>
<evidence type="ECO:0008006" key="3">
    <source>
        <dbReference type="Google" id="ProtNLM"/>
    </source>
</evidence>
<proteinExistence type="predicted"/>
<dbReference type="OrthoDB" id="6197337at2"/>
<dbReference type="InterPro" id="IPR013372">
    <property type="entry name" value="Eut_put"/>
</dbReference>
<reference evidence="1 2" key="1">
    <citation type="submission" date="2012-12" db="EMBL/GenBank/DDBJ databases">
        <title>Novel taxa of Listeriaceae from agricultural environments in the United States.</title>
        <authorList>
            <person name="den Bakker H.C."/>
            <person name="Allred A."/>
            <person name="Warchocki S."/>
            <person name="Wright E.M."/>
            <person name="Burrell A."/>
            <person name="Nightingale K.K."/>
            <person name="Kephart D."/>
            <person name="Wiedmann M."/>
        </authorList>
    </citation>
    <scope>NUCLEOTIDE SEQUENCE [LARGE SCALE GENOMIC DNA]</scope>
    <source>
        <strain evidence="1 2">FSL F6-1037</strain>
    </source>
</reference>
<comment type="caution">
    <text evidence="1">The sequence shown here is derived from an EMBL/GenBank/DDBJ whole genome shotgun (WGS) entry which is preliminary data.</text>
</comment>
<sequence>MNGPVFEALVTQVTDVLMSRLEQQDKPVLLVLEATLNPTELARLSAVFRVTSCCATDEADVILCGLLPLTRLARLAKIVPQAGEETLCEHLLAGKPLIMLTSQTVLASIRKTARYALYQEVQQINVTLERYGVTFVTRNECCEVILQQRLKRKLFSTGAPKAVLTAQRVQALVAEGATEISCSQQTIVTALAHDYLRENKIMLTFT</sequence>
<organism evidence="1 2">
    <name type="scientific">Brochothrix campestris FSL F6-1037</name>
    <dbReference type="NCBI Taxonomy" id="1265861"/>
    <lineage>
        <taxon>Bacteria</taxon>
        <taxon>Bacillati</taxon>
        <taxon>Bacillota</taxon>
        <taxon>Bacilli</taxon>
        <taxon>Bacillales</taxon>
        <taxon>Listeriaceae</taxon>
        <taxon>Brochothrix</taxon>
    </lineage>
</organism>
<name>W7CMW6_9LIST</name>
<gene>
    <name evidence="1" type="ORF">BCAMP_10355</name>
</gene>
<dbReference type="Proteomes" id="UP000019243">
    <property type="component" value="Unassembled WGS sequence"/>
</dbReference>
<keyword evidence="2" id="KW-1185">Reference proteome</keyword>
<dbReference type="STRING" id="1265861.BCAMP_10355"/>
<dbReference type="RefSeq" id="WP_035315250.1">
    <property type="nucleotide sequence ID" value="NZ_AODH01000044.1"/>
</dbReference>